<dbReference type="GO" id="GO:0005739">
    <property type="term" value="C:mitochondrion"/>
    <property type="evidence" value="ECO:0007669"/>
    <property type="project" value="UniProtKB-SubCell"/>
</dbReference>
<accession>A0AAD4NCH0</accession>
<organism evidence="8 9">
    <name type="scientific">Ditylenchus destructor</name>
    <dbReference type="NCBI Taxonomy" id="166010"/>
    <lineage>
        <taxon>Eukaryota</taxon>
        <taxon>Metazoa</taxon>
        <taxon>Ecdysozoa</taxon>
        <taxon>Nematoda</taxon>
        <taxon>Chromadorea</taxon>
        <taxon>Rhabditida</taxon>
        <taxon>Tylenchina</taxon>
        <taxon>Tylenchomorpha</taxon>
        <taxon>Sphaerularioidea</taxon>
        <taxon>Anguinidae</taxon>
        <taxon>Anguininae</taxon>
        <taxon>Ditylenchus</taxon>
    </lineage>
</organism>
<sequence>MIIGKCRRFLPVLSQFVRNASSQCSAASSNLLERFIRDKIRSGGPITVHEYMALCSGSAAGYYGHSELRPKESFTSDFITSPELSQVFGEMIGIWIINELLNTGYQGPWQLVELGPGTGTFMKDILQMNNLSVHLVEVSQTLTTMQRKKLISTEFANVVSTSSGVPLHWHKTFDEVPKDKFTVFIANEFFDALPIHQFSRNSEGKWREVYVTLDKSGENFCFMLSRSENIHTKTLLPEYVRDNNSRNHWELSPRTITTALAICDRITSHGGFFLTIDYGHDGSRLHPSLRAYKEHKLVDPLTSPGEVDITADVDFGYLRTALADKCLTFGPIEQKVFLSELGVDYRIRQLLEQCKTAEEKEALTTSFKMIMDDDAENGMGTKFKAFSMFPNTLQNIIRMRGGAPPGFLSSNLI</sequence>
<dbReference type="Pfam" id="PF02636">
    <property type="entry name" value="Methyltransf_28"/>
    <property type="match status" value="1"/>
</dbReference>
<dbReference type="PANTHER" id="PTHR12049:SF7">
    <property type="entry name" value="PROTEIN ARGININE METHYLTRANSFERASE NDUFAF7, MITOCHONDRIAL"/>
    <property type="match status" value="1"/>
</dbReference>
<keyword evidence="3 7" id="KW-0489">Methyltransferase</keyword>
<dbReference type="AlphaFoldDB" id="A0AAD4NCH0"/>
<evidence type="ECO:0000256" key="3">
    <source>
        <dbReference type="ARBA" id="ARBA00022603"/>
    </source>
</evidence>
<dbReference type="GO" id="GO:0035243">
    <property type="term" value="F:protein-arginine omega-N symmetric methyltransferase activity"/>
    <property type="evidence" value="ECO:0007669"/>
    <property type="project" value="UniProtKB-EC"/>
</dbReference>
<keyword evidence="4 7" id="KW-0808">Transferase</keyword>
<name>A0AAD4NCH0_9BILA</name>
<comment type="subcellular location">
    <subcellularLocation>
        <location evidence="1 7">Mitochondrion</location>
    </subcellularLocation>
</comment>
<keyword evidence="9" id="KW-1185">Reference proteome</keyword>
<dbReference type="Gene3D" id="3.40.50.12710">
    <property type="match status" value="1"/>
</dbReference>
<evidence type="ECO:0000256" key="2">
    <source>
        <dbReference type="ARBA" id="ARBA00005891"/>
    </source>
</evidence>
<dbReference type="EC" id="2.1.1.320" evidence="7"/>
<comment type="similarity">
    <text evidence="2 7">Belongs to the NDUFAF7 family.</text>
</comment>
<proteinExistence type="inferred from homology"/>
<dbReference type="InterPro" id="IPR029063">
    <property type="entry name" value="SAM-dependent_MTases_sf"/>
</dbReference>
<dbReference type="InterPro" id="IPR003788">
    <property type="entry name" value="NDUFAF7"/>
</dbReference>
<keyword evidence="5 7" id="KW-0496">Mitochondrion</keyword>
<evidence type="ECO:0000313" key="8">
    <source>
        <dbReference type="EMBL" id="KAI1720240.1"/>
    </source>
</evidence>
<comment type="function">
    <text evidence="7">Arginine methyltransferase involved in the assembly or stability of mitochondrial NADH:ubiquinone oxidoreductase complex (complex I).</text>
</comment>
<protein>
    <recommendedName>
        <fullName evidence="7">Protein arginine methyltransferase NDUFAF7</fullName>
        <ecNumber evidence="7">2.1.1.320</ecNumber>
    </recommendedName>
</protein>
<evidence type="ECO:0000256" key="1">
    <source>
        <dbReference type="ARBA" id="ARBA00004173"/>
    </source>
</evidence>
<evidence type="ECO:0000256" key="7">
    <source>
        <dbReference type="RuleBase" id="RU364114"/>
    </source>
</evidence>
<evidence type="ECO:0000313" key="9">
    <source>
        <dbReference type="Proteomes" id="UP001201812"/>
    </source>
</evidence>
<dbReference type="PANTHER" id="PTHR12049">
    <property type="entry name" value="PROTEIN ARGININE METHYLTRANSFERASE NDUFAF7, MITOCHONDRIAL"/>
    <property type="match status" value="1"/>
</dbReference>
<dbReference type="InterPro" id="IPR038375">
    <property type="entry name" value="NDUFAF7_sf"/>
</dbReference>
<comment type="caution">
    <text evidence="8">The sequence shown here is derived from an EMBL/GenBank/DDBJ whole genome shotgun (WGS) entry which is preliminary data.</text>
</comment>
<dbReference type="GO" id="GO:0032259">
    <property type="term" value="P:methylation"/>
    <property type="evidence" value="ECO:0007669"/>
    <property type="project" value="UniProtKB-KW"/>
</dbReference>
<evidence type="ECO:0000256" key="4">
    <source>
        <dbReference type="ARBA" id="ARBA00022679"/>
    </source>
</evidence>
<evidence type="ECO:0000256" key="6">
    <source>
        <dbReference type="ARBA" id="ARBA00048612"/>
    </source>
</evidence>
<dbReference type="SUPFAM" id="SSF53335">
    <property type="entry name" value="S-adenosyl-L-methionine-dependent methyltransferases"/>
    <property type="match status" value="1"/>
</dbReference>
<reference evidence="8" key="1">
    <citation type="submission" date="2022-01" db="EMBL/GenBank/DDBJ databases">
        <title>Genome Sequence Resource for Two Populations of Ditylenchus destructor, the Migratory Endoparasitic Phytonematode.</title>
        <authorList>
            <person name="Zhang H."/>
            <person name="Lin R."/>
            <person name="Xie B."/>
        </authorList>
    </citation>
    <scope>NUCLEOTIDE SEQUENCE</scope>
    <source>
        <strain evidence="8">BazhouSP</strain>
    </source>
</reference>
<dbReference type="GO" id="GO:0032981">
    <property type="term" value="P:mitochondrial respiratory chain complex I assembly"/>
    <property type="evidence" value="ECO:0007669"/>
    <property type="project" value="TreeGrafter"/>
</dbReference>
<dbReference type="Proteomes" id="UP001201812">
    <property type="component" value="Unassembled WGS sequence"/>
</dbReference>
<evidence type="ECO:0000256" key="5">
    <source>
        <dbReference type="ARBA" id="ARBA00023128"/>
    </source>
</evidence>
<comment type="catalytic activity">
    <reaction evidence="6 7">
        <text>L-arginyl-[protein] + 2 S-adenosyl-L-methionine = N(omega),N(omega)'-dimethyl-L-arginyl-[protein] + 2 S-adenosyl-L-homocysteine + 2 H(+)</text>
        <dbReference type="Rhea" id="RHEA:48108"/>
        <dbReference type="Rhea" id="RHEA-COMP:10532"/>
        <dbReference type="Rhea" id="RHEA-COMP:11992"/>
        <dbReference type="ChEBI" id="CHEBI:15378"/>
        <dbReference type="ChEBI" id="CHEBI:29965"/>
        <dbReference type="ChEBI" id="CHEBI:57856"/>
        <dbReference type="ChEBI" id="CHEBI:59789"/>
        <dbReference type="ChEBI" id="CHEBI:88221"/>
        <dbReference type="EC" id="2.1.1.320"/>
    </reaction>
</comment>
<dbReference type="EMBL" id="JAKKPZ010000006">
    <property type="protein sequence ID" value="KAI1720240.1"/>
    <property type="molecule type" value="Genomic_DNA"/>
</dbReference>
<gene>
    <name evidence="8" type="ORF">DdX_05623</name>
</gene>